<keyword evidence="1" id="KW-1133">Transmembrane helix</keyword>
<accession>A0A5B7EWL5</accession>
<keyword evidence="1" id="KW-0812">Transmembrane</keyword>
<keyword evidence="3" id="KW-1185">Reference proteome</keyword>
<feature type="transmembrane region" description="Helical" evidence="1">
    <location>
        <begin position="7"/>
        <end position="25"/>
    </location>
</feature>
<gene>
    <name evidence="2" type="ORF">E2C01_031053</name>
</gene>
<reference evidence="2 3" key="1">
    <citation type="submission" date="2019-05" db="EMBL/GenBank/DDBJ databases">
        <title>Another draft genome of Portunus trituberculatus and its Hox gene families provides insights of decapod evolution.</title>
        <authorList>
            <person name="Jeong J.-H."/>
            <person name="Song I."/>
            <person name="Kim S."/>
            <person name="Choi T."/>
            <person name="Kim D."/>
            <person name="Ryu S."/>
            <person name="Kim W."/>
        </authorList>
    </citation>
    <scope>NUCLEOTIDE SEQUENCE [LARGE SCALE GENOMIC DNA]</scope>
    <source>
        <tissue evidence="2">Muscle</tissue>
    </source>
</reference>
<evidence type="ECO:0000313" key="2">
    <source>
        <dbReference type="EMBL" id="MPC37567.1"/>
    </source>
</evidence>
<organism evidence="2 3">
    <name type="scientific">Portunus trituberculatus</name>
    <name type="common">Swimming crab</name>
    <name type="synonym">Neptunus trituberculatus</name>
    <dbReference type="NCBI Taxonomy" id="210409"/>
    <lineage>
        <taxon>Eukaryota</taxon>
        <taxon>Metazoa</taxon>
        <taxon>Ecdysozoa</taxon>
        <taxon>Arthropoda</taxon>
        <taxon>Crustacea</taxon>
        <taxon>Multicrustacea</taxon>
        <taxon>Malacostraca</taxon>
        <taxon>Eumalacostraca</taxon>
        <taxon>Eucarida</taxon>
        <taxon>Decapoda</taxon>
        <taxon>Pleocyemata</taxon>
        <taxon>Brachyura</taxon>
        <taxon>Eubrachyura</taxon>
        <taxon>Portunoidea</taxon>
        <taxon>Portunidae</taxon>
        <taxon>Portuninae</taxon>
        <taxon>Portunus</taxon>
    </lineage>
</organism>
<sequence>MVVKVNLASITLTLYPFVSFVAWLLRPLSLTTLPYPSLPHFPRPLLPLQVPGVHCSFRLLCSLFYFPSSPRSPLPWTVIRFVAMLRYLNIDARDKTRAGLHETVTWRGGGEVVNEVASGGGDGNGVCYGRAGRNTLI</sequence>
<dbReference type="AlphaFoldDB" id="A0A5B7EWL5"/>
<proteinExistence type="predicted"/>
<keyword evidence="1" id="KW-0472">Membrane</keyword>
<protein>
    <submittedName>
        <fullName evidence="2">Uncharacterized protein</fullName>
    </submittedName>
</protein>
<dbReference type="EMBL" id="VSRR010003819">
    <property type="protein sequence ID" value="MPC37567.1"/>
    <property type="molecule type" value="Genomic_DNA"/>
</dbReference>
<evidence type="ECO:0000256" key="1">
    <source>
        <dbReference type="SAM" id="Phobius"/>
    </source>
</evidence>
<name>A0A5B7EWL5_PORTR</name>
<dbReference type="Proteomes" id="UP000324222">
    <property type="component" value="Unassembled WGS sequence"/>
</dbReference>
<evidence type="ECO:0000313" key="3">
    <source>
        <dbReference type="Proteomes" id="UP000324222"/>
    </source>
</evidence>
<comment type="caution">
    <text evidence="2">The sequence shown here is derived from an EMBL/GenBank/DDBJ whole genome shotgun (WGS) entry which is preliminary data.</text>
</comment>